<feature type="active site" description="Proton acceptor" evidence="2">
    <location>
        <position position="182"/>
    </location>
</feature>
<organism evidence="4 5">
    <name type="scientific">Peribacillus psychrosaccharolyticus</name>
    <name type="common">Bacillus psychrosaccharolyticus</name>
    <dbReference type="NCBI Taxonomy" id="1407"/>
    <lineage>
        <taxon>Bacteria</taxon>
        <taxon>Bacillati</taxon>
        <taxon>Bacillota</taxon>
        <taxon>Bacilli</taxon>
        <taxon>Bacillales</taxon>
        <taxon>Bacillaceae</taxon>
        <taxon>Peribacillus</taxon>
    </lineage>
</organism>
<dbReference type="RefSeq" id="WP_040375686.1">
    <property type="nucleotide sequence ID" value="NZ_CP068053.1"/>
</dbReference>
<dbReference type="KEGG" id="ppsr:I6J18_20815"/>
<dbReference type="InterPro" id="IPR016035">
    <property type="entry name" value="Acyl_Trfase/lysoPLipase"/>
</dbReference>
<accession>A0A974NLN5</accession>
<sequence length="293" mass="32894">MIIDGVFSGGGIKGFAMVGALQVLEDRGFVLNQTAGTSAGSIVAAFIAAGYSGKDIQSMLSTVNMNHLLDKRNFLKIPFAEWLLLYWKLGLYKGEALEHWVSEMLSKKGLVTFGDMPPQSLRIITSDITNGRLVVLPDDLPKYGINPQSFPIAKAVRMSCSIPYFFEPVKLKINKVDTLFVDGGVLSNFPMWLFESEHIRKARPVIGLKFTSDTDLNRVGTIDNAIEMFGALFKTMKDAHDSRHISKKLAKNIMFIPMKDVSGTDFMLTEQRKEELIERGREFAYTFLKTWTY</sequence>
<dbReference type="AlphaFoldDB" id="A0A974NLN5"/>
<reference evidence="4 5" key="1">
    <citation type="submission" date="2021-01" db="EMBL/GenBank/DDBJ databases">
        <title>FDA dAtabase for Regulatory Grade micrObial Sequences (FDA-ARGOS): Supporting development and validation of Infectious Disease Dx tests.</title>
        <authorList>
            <person name="Nelson B."/>
            <person name="Plummer A."/>
            <person name="Tallon L."/>
            <person name="Sadzewicz L."/>
            <person name="Zhao X."/>
            <person name="Boylan J."/>
            <person name="Ott S."/>
            <person name="Bowen H."/>
            <person name="Vavikolanu K."/>
            <person name="Mehta A."/>
            <person name="Aluvathingal J."/>
            <person name="Nadendla S."/>
            <person name="Myers T."/>
            <person name="Yan Y."/>
            <person name="Sichtig H."/>
        </authorList>
    </citation>
    <scope>NUCLEOTIDE SEQUENCE [LARGE SCALE GENOMIC DNA]</scope>
    <source>
        <strain evidence="4 5">FDAARGOS_1161</strain>
    </source>
</reference>
<proteinExistence type="predicted"/>
<evidence type="ECO:0000256" key="2">
    <source>
        <dbReference type="PROSITE-ProRule" id="PRU01161"/>
    </source>
</evidence>
<dbReference type="PROSITE" id="PS51635">
    <property type="entry name" value="PNPLA"/>
    <property type="match status" value="1"/>
</dbReference>
<keyword evidence="2" id="KW-0378">Hydrolase</keyword>
<keyword evidence="2" id="KW-0442">Lipid degradation</keyword>
<dbReference type="CDD" id="cd07207">
    <property type="entry name" value="Pat_ExoU_VipD_like"/>
    <property type="match status" value="1"/>
</dbReference>
<feature type="short sequence motif" description="DGA/G" evidence="2">
    <location>
        <begin position="182"/>
        <end position="184"/>
    </location>
</feature>
<feature type="short sequence motif" description="GXSXG" evidence="2">
    <location>
        <begin position="36"/>
        <end position="40"/>
    </location>
</feature>
<feature type="active site" description="Nucleophile" evidence="2">
    <location>
        <position position="38"/>
    </location>
</feature>
<gene>
    <name evidence="4" type="ORF">I6J18_20815</name>
</gene>
<dbReference type="PANTHER" id="PTHR46394:SF1">
    <property type="entry name" value="PNPLA DOMAIN-CONTAINING PROTEIN"/>
    <property type="match status" value="1"/>
</dbReference>
<dbReference type="GO" id="GO:0016042">
    <property type="term" value="P:lipid catabolic process"/>
    <property type="evidence" value="ECO:0007669"/>
    <property type="project" value="UniProtKB-UniRule"/>
</dbReference>
<dbReference type="InterPro" id="IPR052580">
    <property type="entry name" value="Lipid_Hydrolase"/>
</dbReference>
<evidence type="ECO:0000259" key="3">
    <source>
        <dbReference type="PROSITE" id="PS51635"/>
    </source>
</evidence>
<protein>
    <submittedName>
        <fullName evidence="4">Patatin-like phospholipase family protein</fullName>
    </submittedName>
</protein>
<dbReference type="PANTHER" id="PTHR46394">
    <property type="entry name" value="ANNEXIN"/>
    <property type="match status" value="1"/>
</dbReference>
<evidence type="ECO:0000313" key="5">
    <source>
        <dbReference type="Proteomes" id="UP000595254"/>
    </source>
</evidence>
<dbReference type="EMBL" id="CP068053">
    <property type="protein sequence ID" value="QQS99991.1"/>
    <property type="molecule type" value="Genomic_DNA"/>
</dbReference>
<keyword evidence="5" id="KW-1185">Reference proteome</keyword>
<dbReference type="Gene3D" id="3.40.1090.10">
    <property type="entry name" value="Cytosolic phospholipase A2 catalytic domain"/>
    <property type="match status" value="2"/>
</dbReference>
<dbReference type="GO" id="GO:0016787">
    <property type="term" value="F:hydrolase activity"/>
    <property type="evidence" value="ECO:0007669"/>
    <property type="project" value="UniProtKB-UniRule"/>
</dbReference>
<evidence type="ECO:0000256" key="1">
    <source>
        <dbReference type="ARBA" id="ARBA00023098"/>
    </source>
</evidence>
<feature type="short sequence motif" description="GXGXXG" evidence="2">
    <location>
        <begin position="9"/>
        <end position="14"/>
    </location>
</feature>
<name>A0A974NLN5_PERPY</name>
<feature type="domain" description="PNPLA" evidence="3">
    <location>
        <begin position="5"/>
        <end position="195"/>
    </location>
</feature>
<dbReference type="InterPro" id="IPR002641">
    <property type="entry name" value="PNPLA_dom"/>
</dbReference>
<dbReference type="SUPFAM" id="SSF52151">
    <property type="entry name" value="FabD/lysophospholipase-like"/>
    <property type="match status" value="1"/>
</dbReference>
<keyword evidence="1 2" id="KW-0443">Lipid metabolism</keyword>
<dbReference type="Pfam" id="PF01734">
    <property type="entry name" value="Patatin"/>
    <property type="match status" value="1"/>
</dbReference>
<dbReference type="Proteomes" id="UP000595254">
    <property type="component" value="Chromosome"/>
</dbReference>
<evidence type="ECO:0000313" key="4">
    <source>
        <dbReference type="EMBL" id="QQS99991.1"/>
    </source>
</evidence>